<reference evidence="1 2" key="1">
    <citation type="submission" date="2024-06" db="EMBL/GenBank/DDBJ databases">
        <title>Complete genome of Phlyctema vagabunda strain 19-DSS-EL-015.</title>
        <authorList>
            <person name="Fiorenzani C."/>
        </authorList>
    </citation>
    <scope>NUCLEOTIDE SEQUENCE [LARGE SCALE GENOMIC DNA]</scope>
    <source>
        <strain evidence="1 2">19-DSS-EL-015</strain>
    </source>
</reference>
<proteinExistence type="predicted"/>
<evidence type="ECO:0000313" key="1">
    <source>
        <dbReference type="EMBL" id="KAL3427306.1"/>
    </source>
</evidence>
<organism evidence="1 2">
    <name type="scientific">Phlyctema vagabunda</name>
    <dbReference type="NCBI Taxonomy" id="108571"/>
    <lineage>
        <taxon>Eukaryota</taxon>
        <taxon>Fungi</taxon>
        <taxon>Dikarya</taxon>
        <taxon>Ascomycota</taxon>
        <taxon>Pezizomycotina</taxon>
        <taxon>Leotiomycetes</taxon>
        <taxon>Helotiales</taxon>
        <taxon>Dermateaceae</taxon>
        <taxon>Phlyctema</taxon>
    </lineage>
</organism>
<comment type="caution">
    <text evidence="1">The sequence shown here is derived from an EMBL/GenBank/DDBJ whole genome shotgun (WGS) entry which is preliminary data.</text>
</comment>
<dbReference type="SUPFAM" id="SSF55729">
    <property type="entry name" value="Acyl-CoA N-acyltransferases (Nat)"/>
    <property type="match status" value="1"/>
</dbReference>
<accession>A0ABR4PVE7</accession>
<dbReference type="Proteomes" id="UP001629113">
    <property type="component" value="Unassembled WGS sequence"/>
</dbReference>
<protein>
    <submittedName>
        <fullName evidence="1">Acetyltransferase</fullName>
    </submittedName>
</protein>
<dbReference type="EMBL" id="JBFCZG010000001">
    <property type="protein sequence ID" value="KAL3427306.1"/>
    <property type="molecule type" value="Genomic_DNA"/>
</dbReference>
<name>A0ABR4PVE7_9HELO</name>
<evidence type="ECO:0000313" key="2">
    <source>
        <dbReference type="Proteomes" id="UP001629113"/>
    </source>
</evidence>
<dbReference type="InterPro" id="IPR016181">
    <property type="entry name" value="Acyl_CoA_acyltransferase"/>
</dbReference>
<dbReference type="Gene3D" id="3.40.630.30">
    <property type="match status" value="1"/>
</dbReference>
<sequence>MDAANPSSAATTMARQDPLHELLFDYNRRLPGAQQASTIPQTYCDSMTVREHVFVYEQKAVPIKHHTDADDARSYHWVLYASTSECIGTIRLIPFPHYYGFAEPGASYNAPSDDVPAEDSRIVFGAPLPKYVPLQPTSLYNGIEPFVKLGRLSVIRQFRGHQYADLLIGAALDWAKANPDKVGPRGDLPRWEGLVFITAQVGALKTWQRNGFVTDEKMGFWYEAGMKHVGMWKRLALQARQLE</sequence>
<gene>
    <name evidence="1" type="ORF">PVAG01_00815</name>
</gene>
<keyword evidence="2" id="KW-1185">Reference proteome</keyword>